<keyword evidence="2" id="KW-0808">Transferase</keyword>
<dbReference type="EMBL" id="JAGGLB010000009">
    <property type="protein sequence ID" value="MBP1991587.1"/>
    <property type="molecule type" value="Genomic_DNA"/>
</dbReference>
<sequence length="232" mass="27298">MKDKSLQKIINRAYEFNEEQQNALDQGIITEEEWYEINKQHFSSHYIASDNPRGQSGHSGNEHHYFQSHFMILEAIHKNGSFIDVGCANGYLLESLDRWTKSLGYYSVEFYGLDISEGLIDLAVQRLPDWKDRLFIGNAMYWKPEAEKYDFVCVKELSYVPVNKQRSFLERLLNHYVAPGGRLILGPNGEERETRHLENQLSKWGYKPTGYMEKSHHNNQLLARRMVWFDKE</sequence>
<accession>A0ABS4IVH0</accession>
<dbReference type="CDD" id="cd02440">
    <property type="entry name" value="AdoMet_MTases"/>
    <property type="match status" value="1"/>
</dbReference>
<dbReference type="Pfam" id="PF13649">
    <property type="entry name" value="Methyltransf_25"/>
    <property type="match status" value="1"/>
</dbReference>
<evidence type="ECO:0000313" key="3">
    <source>
        <dbReference type="Proteomes" id="UP001519287"/>
    </source>
</evidence>
<name>A0ABS4IVH0_9BACL</name>
<dbReference type="Gene3D" id="3.40.50.150">
    <property type="entry name" value="Vaccinia Virus protein VP39"/>
    <property type="match status" value="1"/>
</dbReference>
<organism evidence="2 3">
    <name type="scientific">Paenibacillus eucommiae</name>
    <dbReference type="NCBI Taxonomy" id="1355755"/>
    <lineage>
        <taxon>Bacteria</taxon>
        <taxon>Bacillati</taxon>
        <taxon>Bacillota</taxon>
        <taxon>Bacilli</taxon>
        <taxon>Bacillales</taxon>
        <taxon>Paenibacillaceae</taxon>
        <taxon>Paenibacillus</taxon>
    </lineage>
</organism>
<comment type="caution">
    <text evidence="2">The sequence shown here is derived from an EMBL/GenBank/DDBJ whole genome shotgun (WGS) entry which is preliminary data.</text>
</comment>
<dbReference type="GO" id="GO:0008168">
    <property type="term" value="F:methyltransferase activity"/>
    <property type="evidence" value="ECO:0007669"/>
    <property type="project" value="UniProtKB-KW"/>
</dbReference>
<dbReference type="GO" id="GO:0032259">
    <property type="term" value="P:methylation"/>
    <property type="evidence" value="ECO:0007669"/>
    <property type="project" value="UniProtKB-KW"/>
</dbReference>
<keyword evidence="2" id="KW-0489">Methyltransferase</keyword>
<keyword evidence="3" id="KW-1185">Reference proteome</keyword>
<gene>
    <name evidence="2" type="ORF">J2Z66_003194</name>
</gene>
<dbReference type="Proteomes" id="UP001519287">
    <property type="component" value="Unassembled WGS sequence"/>
</dbReference>
<evidence type="ECO:0000259" key="1">
    <source>
        <dbReference type="Pfam" id="PF13649"/>
    </source>
</evidence>
<proteinExistence type="predicted"/>
<dbReference type="SUPFAM" id="SSF53335">
    <property type="entry name" value="S-adenosyl-L-methionine-dependent methyltransferases"/>
    <property type="match status" value="1"/>
</dbReference>
<protein>
    <submittedName>
        <fullName evidence="2">SAM-dependent methyltransferase</fullName>
    </submittedName>
</protein>
<evidence type="ECO:0000313" key="2">
    <source>
        <dbReference type="EMBL" id="MBP1991587.1"/>
    </source>
</evidence>
<dbReference type="RefSeq" id="WP_209972317.1">
    <property type="nucleotide sequence ID" value="NZ_JAGGLB010000009.1"/>
</dbReference>
<feature type="domain" description="Methyltransferase" evidence="1">
    <location>
        <begin position="83"/>
        <end position="181"/>
    </location>
</feature>
<dbReference type="InterPro" id="IPR029063">
    <property type="entry name" value="SAM-dependent_MTases_sf"/>
</dbReference>
<reference evidence="2 3" key="1">
    <citation type="submission" date="2021-03" db="EMBL/GenBank/DDBJ databases">
        <title>Genomic Encyclopedia of Type Strains, Phase IV (KMG-IV): sequencing the most valuable type-strain genomes for metagenomic binning, comparative biology and taxonomic classification.</title>
        <authorList>
            <person name="Goeker M."/>
        </authorList>
    </citation>
    <scope>NUCLEOTIDE SEQUENCE [LARGE SCALE GENOMIC DNA]</scope>
    <source>
        <strain evidence="2 3">DSM 26048</strain>
    </source>
</reference>
<dbReference type="InterPro" id="IPR041698">
    <property type="entry name" value="Methyltransf_25"/>
</dbReference>